<dbReference type="EMBL" id="MFFB01000001">
    <property type="protein sequence ID" value="OGE97374.1"/>
    <property type="molecule type" value="Genomic_DNA"/>
</dbReference>
<protein>
    <submittedName>
        <fullName evidence="2">Uncharacterized protein</fullName>
    </submittedName>
</protein>
<organism evidence="2 3">
    <name type="scientific">Candidatus Doudnabacteria bacterium RIFCSPLOWO2_01_FULL_44_21</name>
    <dbReference type="NCBI Taxonomy" id="1817841"/>
    <lineage>
        <taxon>Bacteria</taxon>
        <taxon>Candidatus Doudnaibacteriota</taxon>
    </lineage>
</organism>
<name>A0A1F5Q5F9_9BACT</name>
<keyword evidence="1" id="KW-1133">Transmembrane helix</keyword>
<evidence type="ECO:0000313" key="2">
    <source>
        <dbReference type="EMBL" id="OGE97374.1"/>
    </source>
</evidence>
<accession>A0A1F5Q5F9</accession>
<feature type="transmembrane region" description="Helical" evidence="1">
    <location>
        <begin position="33"/>
        <end position="56"/>
    </location>
</feature>
<gene>
    <name evidence="2" type="ORF">A3B10_02150</name>
</gene>
<evidence type="ECO:0000256" key="1">
    <source>
        <dbReference type="SAM" id="Phobius"/>
    </source>
</evidence>
<keyword evidence="1" id="KW-0472">Membrane</keyword>
<feature type="transmembrane region" description="Helical" evidence="1">
    <location>
        <begin position="62"/>
        <end position="82"/>
    </location>
</feature>
<evidence type="ECO:0000313" key="3">
    <source>
        <dbReference type="Proteomes" id="UP000177281"/>
    </source>
</evidence>
<dbReference type="STRING" id="1817841.A3B10_02150"/>
<comment type="caution">
    <text evidence="2">The sequence shown here is derived from an EMBL/GenBank/DDBJ whole genome shotgun (WGS) entry which is preliminary data.</text>
</comment>
<dbReference type="Proteomes" id="UP000177281">
    <property type="component" value="Unassembled WGS sequence"/>
</dbReference>
<keyword evidence="1" id="KW-0812">Transmembrane</keyword>
<dbReference type="AlphaFoldDB" id="A0A1F5Q5F9"/>
<reference evidence="2 3" key="1">
    <citation type="journal article" date="2016" name="Nat. Commun.">
        <title>Thousands of microbial genomes shed light on interconnected biogeochemical processes in an aquifer system.</title>
        <authorList>
            <person name="Anantharaman K."/>
            <person name="Brown C.T."/>
            <person name="Hug L.A."/>
            <person name="Sharon I."/>
            <person name="Castelle C.J."/>
            <person name="Probst A.J."/>
            <person name="Thomas B.C."/>
            <person name="Singh A."/>
            <person name="Wilkins M.J."/>
            <person name="Karaoz U."/>
            <person name="Brodie E.L."/>
            <person name="Williams K.H."/>
            <person name="Hubbard S.S."/>
            <person name="Banfield J.F."/>
        </authorList>
    </citation>
    <scope>NUCLEOTIDE SEQUENCE [LARGE SCALE GENOMIC DNA]</scope>
</reference>
<proteinExistence type="predicted"/>
<sequence>MCYDKGKLEEVNMAFLKLPAFPQLVVGEANKRAGIFIALLMAGWCAFLAAVPVWVLENPNRGAIVFCAGLAWASVVIAAIIAGSKRYTIGALLLAPILFVI</sequence>